<dbReference type="InterPro" id="IPR002110">
    <property type="entry name" value="Ankyrin_rpt"/>
</dbReference>
<dbReference type="GO" id="GO:0005886">
    <property type="term" value="C:plasma membrane"/>
    <property type="evidence" value="ECO:0007669"/>
    <property type="project" value="UniProtKB-SubCell"/>
</dbReference>
<evidence type="ECO:0000256" key="14">
    <source>
        <dbReference type="ARBA" id="ARBA00023303"/>
    </source>
</evidence>
<keyword evidence="7" id="KW-0677">Repeat</keyword>
<comment type="catalytic activity">
    <reaction evidence="15">
        <text>Ca(2+)(in) = Ca(2+)(out)</text>
        <dbReference type="Rhea" id="RHEA:29671"/>
        <dbReference type="ChEBI" id="CHEBI:29108"/>
    </reaction>
</comment>
<feature type="coiled-coil region" evidence="17">
    <location>
        <begin position="227"/>
        <end position="254"/>
    </location>
</feature>
<evidence type="ECO:0000256" key="3">
    <source>
        <dbReference type="ARBA" id="ARBA00022475"/>
    </source>
</evidence>
<dbReference type="FunFam" id="1.25.40.20:FF:000023">
    <property type="entry name" value="short transient receptor potential channel 4 isoform X1"/>
    <property type="match status" value="1"/>
</dbReference>
<feature type="transmembrane region" description="Helical" evidence="19">
    <location>
        <begin position="479"/>
        <end position="498"/>
    </location>
</feature>
<keyword evidence="5" id="KW-0107">Calcium channel</keyword>
<evidence type="ECO:0000256" key="7">
    <source>
        <dbReference type="ARBA" id="ARBA00022737"/>
    </source>
</evidence>
<dbReference type="Pfam" id="PF08344">
    <property type="entry name" value="TRP_2"/>
    <property type="match status" value="1"/>
</dbReference>
<feature type="transmembrane region" description="Helical" evidence="19">
    <location>
        <begin position="326"/>
        <end position="350"/>
    </location>
</feature>
<feature type="compositionally biased region" description="Polar residues" evidence="18">
    <location>
        <begin position="767"/>
        <end position="780"/>
    </location>
</feature>
<dbReference type="PROSITE" id="PS50088">
    <property type="entry name" value="ANK_REPEAT"/>
    <property type="match status" value="1"/>
</dbReference>
<dbReference type="InterPro" id="IPR013555">
    <property type="entry name" value="TRP_dom"/>
</dbReference>
<dbReference type="Pfam" id="PF00023">
    <property type="entry name" value="Ank"/>
    <property type="match status" value="1"/>
</dbReference>
<feature type="compositionally biased region" description="Basic and acidic residues" evidence="18">
    <location>
        <begin position="782"/>
        <end position="793"/>
    </location>
</feature>
<evidence type="ECO:0000313" key="22">
    <source>
        <dbReference type="Proteomes" id="UP000472241"/>
    </source>
</evidence>
<dbReference type="Proteomes" id="UP000472241">
    <property type="component" value="Unplaced"/>
</dbReference>
<dbReference type="PANTHER" id="PTHR10117">
    <property type="entry name" value="TRANSIENT RECEPTOR POTENTIAL CHANNEL"/>
    <property type="match status" value="1"/>
</dbReference>
<dbReference type="InterPro" id="IPR002153">
    <property type="entry name" value="TRPC_channel"/>
</dbReference>
<feature type="transmembrane region" description="Helical" evidence="19">
    <location>
        <begin position="561"/>
        <end position="583"/>
    </location>
</feature>
<feature type="transmembrane region" description="Helical" evidence="19">
    <location>
        <begin position="362"/>
        <end position="381"/>
    </location>
</feature>
<evidence type="ECO:0000256" key="8">
    <source>
        <dbReference type="ARBA" id="ARBA00022837"/>
    </source>
</evidence>
<keyword evidence="11" id="KW-0406">Ion transport</keyword>
<keyword evidence="9 19" id="KW-1133">Transmembrane helix</keyword>
<evidence type="ECO:0000256" key="5">
    <source>
        <dbReference type="ARBA" id="ARBA00022673"/>
    </source>
</evidence>
<name>A0A667G0S0_LYNCA</name>
<dbReference type="NCBIfam" id="TIGR00870">
    <property type="entry name" value="trp"/>
    <property type="match status" value="1"/>
</dbReference>
<dbReference type="FunFam" id="1.10.287.70:FF:000266">
    <property type="entry name" value="Transient receptor potential cation channel subfamily c member 1"/>
    <property type="match status" value="1"/>
</dbReference>
<evidence type="ECO:0000256" key="2">
    <source>
        <dbReference type="ARBA" id="ARBA00022448"/>
    </source>
</evidence>
<dbReference type="SUPFAM" id="SSF48403">
    <property type="entry name" value="Ankyrin repeat"/>
    <property type="match status" value="1"/>
</dbReference>
<feature type="transmembrane region" description="Helical" evidence="19">
    <location>
        <begin position="439"/>
        <end position="459"/>
    </location>
</feature>
<evidence type="ECO:0000256" key="17">
    <source>
        <dbReference type="SAM" id="Coils"/>
    </source>
</evidence>
<feature type="transmembrane region" description="Helical" evidence="19">
    <location>
        <begin position="519"/>
        <end position="541"/>
    </location>
</feature>
<evidence type="ECO:0000256" key="10">
    <source>
        <dbReference type="ARBA" id="ARBA00023043"/>
    </source>
</evidence>
<dbReference type="GO" id="GO:0051480">
    <property type="term" value="P:regulation of cytosolic calcium ion concentration"/>
    <property type="evidence" value="ECO:0007669"/>
    <property type="project" value="TreeGrafter"/>
</dbReference>
<organism evidence="21 22">
    <name type="scientific">Lynx canadensis</name>
    <name type="common">Canada lynx</name>
    <name type="synonym">Felis canadensis</name>
    <dbReference type="NCBI Taxonomy" id="61383"/>
    <lineage>
        <taxon>Eukaryota</taxon>
        <taxon>Metazoa</taxon>
        <taxon>Chordata</taxon>
        <taxon>Craniata</taxon>
        <taxon>Vertebrata</taxon>
        <taxon>Euteleostomi</taxon>
        <taxon>Mammalia</taxon>
        <taxon>Eutheria</taxon>
        <taxon>Laurasiatheria</taxon>
        <taxon>Carnivora</taxon>
        <taxon>Feliformia</taxon>
        <taxon>Felidae</taxon>
        <taxon>Felinae</taxon>
        <taxon>Lynx</taxon>
    </lineage>
</organism>
<feature type="transmembrane region" description="Helical" evidence="19">
    <location>
        <begin position="595"/>
        <end position="617"/>
    </location>
</feature>
<dbReference type="AlphaFoldDB" id="A0A667G0S0"/>
<evidence type="ECO:0000256" key="6">
    <source>
        <dbReference type="ARBA" id="ARBA00022692"/>
    </source>
</evidence>
<dbReference type="Gene3D" id="1.25.40.20">
    <property type="entry name" value="Ankyrin repeat-containing domain"/>
    <property type="match status" value="1"/>
</dbReference>
<feature type="repeat" description="ANK" evidence="16">
    <location>
        <begin position="141"/>
        <end position="173"/>
    </location>
</feature>
<keyword evidence="17" id="KW-0175">Coiled coil</keyword>
<keyword evidence="12 19" id="KW-0472">Membrane</keyword>
<dbReference type="InterPro" id="IPR005821">
    <property type="entry name" value="Ion_trans_dom"/>
</dbReference>
<evidence type="ECO:0000259" key="20">
    <source>
        <dbReference type="SMART" id="SM01420"/>
    </source>
</evidence>
<keyword evidence="2" id="KW-0813">Transport</keyword>
<evidence type="ECO:0000256" key="1">
    <source>
        <dbReference type="ARBA" id="ARBA00004651"/>
    </source>
</evidence>
<keyword evidence="14" id="KW-0407">Ion channel</keyword>
<dbReference type="Ensembl" id="ENSLCNT00005000200.1">
    <property type="protein sequence ID" value="ENSLCNP00005000182.1"/>
    <property type="gene ID" value="ENSLCNG00005000108.1"/>
</dbReference>
<dbReference type="InterPro" id="IPR036770">
    <property type="entry name" value="Ankyrin_rpt-contain_sf"/>
</dbReference>
<evidence type="ECO:0000256" key="13">
    <source>
        <dbReference type="ARBA" id="ARBA00023157"/>
    </source>
</evidence>
<feature type="domain" description="Transient receptor ion channel" evidence="20">
    <location>
        <begin position="176"/>
        <end position="238"/>
    </location>
</feature>
<dbReference type="PRINTS" id="PR01645">
    <property type="entry name" value="TRPCHANNEL4"/>
</dbReference>
<reference evidence="21" key="1">
    <citation type="submission" date="2025-08" db="UniProtKB">
        <authorList>
            <consortium name="Ensembl"/>
        </authorList>
    </citation>
    <scope>IDENTIFICATION</scope>
</reference>
<evidence type="ECO:0000256" key="16">
    <source>
        <dbReference type="PROSITE-ProRule" id="PRU00023"/>
    </source>
</evidence>
<dbReference type="GO" id="GO:0015279">
    <property type="term" value="F:store-operated calcium channel activity"/>
    <property type="evidence" value="ECO:0007669"/>
    <property type="project" value="TreeGrafter"/>
</dbReference>
<feature type="transmembrane region" description="Helical" evidence="19">
    <location>
        <begin position="401"/>
        <end position="418"/>
    </location>
</feature>
<dbReference type="SMART" id="SM00248">
    <property type="entry name" value="ANK"/>
    <property type="match status" value="2"/>
</dbReference>
<keyword evidence="13" id="KW-1015">Disulfide bond</keyword>
<evidence type="ECO:0000256" key="12">
    <source>
        <dbReference type="ARBA" id="ARBA00023136"/>
    </source>
</evidence>
<keyword evidence="8" id="KW-0106">Calcium</keyword>
<dbReference type="GO" id="GO:0034703">
    <property type="term" value="C:cation channel complex"/>
    <property type="evidence" value="ECO:0007669"/>
    <property type="project" value="TreeGrafter"/>
</dbReference>
<evidence type="ECO:0000256" key="18">
    <source>
        <dbReference type="SAM" id="MobiDB-lite"/>
    </source>
</evidence>
<evidence type="ECO:0000256" key="19">
    <source>
        <dbReference type="SAM" id="Phobius"/>
    </source>
</evidence>
<dbReference type="GO" id="GO:0070679">
    <property type="term" value="F:inositol 1,4,5 trisphosphate binding"/>
    <property type="evidence" value="ECO:0007669"/>
    <property type="project" value="TreeGrafter"/>
</dbReference>
<keyword evidence="3" id="KW-1003">Cell membrane</keyword>
<dbReference type="PANTHER" id="PTHR10117:SF25">
    <property type="entry name" value="SHORT TRANSIENT RECEPTOR POTENTIAL CHANNEL 4"/>
    <property type="match status" value="1"/>
</dbReference>
<protein>
    <submittedName>
        <fullName evidence="21">Transient receptor potential cation channel subfamily C member 4</fullName>
    </submittedName>
</protein>
<dbReference type="PRINTS" id="PR01097">
    <property type="entry name" value="TRNSRECEPTRP"/>
</dbReference>
<evidence type="ECO:0000256" key="15">
    <source>
        <dbReference type="ARBA" id="ARBA00036634"/>
    </source>
</evidence>
<accession>A0A667G0S0</accession>
<keyword evidence="6 19" id="KW-0812">Transmembrane</keyword>
<reference evidence="21" key="2">
    <citation type="submission" date="2025-09" db="UniProtKB">
        <authorList>
            <consortium name="Ensembl"/>
        </authorList>
    </citation>
    <scope>IDENTIFICATION</scope>
</reference>
<feature type="region of interest" description="Disordered" evidence="18">
    <location>
        <begin position="767"/>
        <end position="795"/>
    </location>
</feature>
<comment type="subcellular location">
    <subcellularLocation>
        <location evidence="1">Cell membrane</location>
        <topology evidence="1">Multi-pass membrane protein</topology>
    </subcellularLocation>
</comment>
<evidence type="ECO:0000256" key="11">
    <source>
        <dbReference type="ARBA" id="ARBA00023065"/>
    </source>
</evidence>
<evidence type="ECO:0000256" key="9">
    <source>
        <dbReference type="ARBA" id="ARBA00022989"/>
    </source>
</evidence>
<dbReference type="SMART" id="SM01420">
    <property type="entry name" value="TRP_2"/>
    <property type="match status" value="1"/>
</dbReference>
<evidence type="ECO:0000256" key="4">
    <source>
        <dbReference type="ARBA" id="ARBA00022568"/>
    </source>
</evidence>
<dbReference type="Pfam" id="PF12796">
    <property type="entry name" value="Ank_2"/>
    <property type="match status" value="1"/>
</dbReference>
<proteinExistence type="predicted"/>
<keyword evidence="22" id="KW-1185">Reference proteome</keyword>
<dbReference type="InterPro" id="IPR005460">
    <property type="entry name" value="TRPC4_channel"/>
</dbReference>
<sequence>MAQFYYKRNVNAPYRDRIPLRIVRAESELSPSEKAYLNAVEKGDYASVKKSLEEAEIYFKININCIDPLGRTALLIAIENENLELIELLLSFNVYVGDALLHAIRKEVVGAVELLLNHKKPSGEKQVPPILLDKQFSEFTPDITPIILAAHTNNYEIIKLLVQKGVSVPRPHEVRCNCVECVSSSDVDSLRHSRSRLNIYKALASPSLIALSSEDPFLTAFQLSWELQELSKVENEFKSEYEELSRQCKQFAKDLLDQTRSSRELEIILNYRDDSSLIEEQSGNDLARLKLAIKYRQKEFVAQPNCQQLLASRWYDEFPGWRRRHWAVKMVTCFIIGLLFPVFSVCYLIAPKSPLGLFIRKPFIKFICHTASYLTFLFLLLLASQHIDRSDLNRQGPPPTIVEWMILPWVLGFIWGEIKQMWDGGLQDYIHDWWNLMDFVMNSLYLATISLKIVAFVKYSALNPRESWDMWHPTLVAEALFAIANIFSSLRLISLFTANSHLGPLQISLGRMLLDILKFLFIYCLVLLAFANGLNQLYFYYEETKGLSCKGIRCEKQNNAFSTLFETLQSLFWSIFGLINLYVTNVKAQHEFTEFVGATMFGTYNVISLVVLLNMLIAMMNNSYQLIADHADIEWKFARTKLWMSYFEEGGTLPTPFNVIPSPKSLWYLIKWIWTHLCKKKMRRKPESFGTIGVRTQHRRAADNLRRHHQYQEVMRNLVKRYVAAMIRDAKTEEGLTEENFKELKQDISSFRFEVLGLLRGSKLSTVQSAQATKESSNSADSDEKSDNEGSSKDKKKNFSLFDLTTLIHPRSAAIASERHNISNGSALVVQEPPREKQRKVNFVTDIKNFGLFHRRSKQNAAEQNANQIFSVSEEVARQQAERPLERNIQLESRGLASRGDLNIPGLSEQCILVDHRERNTDTLGLQVGKRVCSFKSEKVVVEDTVPIIPKEKHAKEEDSSIDYDGNLTDTATHEDYVTTRL</sequence>
<keyword evidence="4" id="KW-0109">Calcium transport</keyword>
<evidence type="ECO:0000313" key="21">
    <source>
        <dbReference type="Ensembl" id="ENSLCNP00005000182.1"/>
    </source>
</evidence>
<keyword evidence="10 16" id="KW-0040">ANK repeat</keyword>
<dbReference type="Pfam" id="PF00520">
    <property type="entry name" value="Ion_trans"/>
    <property type="match status" value="1"/>
</dbReference>